<dbReference type="EMBL" id="BAAARW010000008">
    <property type="protein sequence ID" value="GAA2412289.1"/>
    <property type="molecule type" value="Genomic_DNA"/>
</dbReference>
<reference evidence="1 2" key="1">
    <citation type="journal article" date="2019" name="Int. J. Syst. Evol. Microbiol.">
        <title>The Global Catalogue of Microorganisms (GCM) 10K type strain sequencing project: providing services to taxonomists for standard genome sequencing and annotation.</title>
        <authorList>
            <consortium name="The Broad Institute Genomics Platform"/>
            <consortium name="The Broad Institute Genome Sequencing Center for Infectious Disease"/>
            <person name="Wu L."/>
            <person name="Ma J."/>
        </authorList>
    </citation>
    <scope>NUCLEOTIDE SEQUENCE [LARGE SCALE GENOMIC DNA]</scope>
    <source>
        <strain evidence="1 2">JCM 3325</strain>
    </source>
</reference>
<organism evidence="1 2">
    <name type="scientific">Actinomadura vinacea</name>
    <dbReference type="NCBI Taxonomy" id="115336"/>
    <lineage>
        <taxon>Bacteria</taxon>
        <taxon>Bacillati</taxon>
        <taxon>Actinomycetota</taxon>
        <taxon>Actinomycetes</taxon>
        <taxon>Streptosporangiales</taxon>
        <taxon>Thermomonosporaceae</taxon>
        <taxon>Actinomadura</taxon>
    </lineage>
</organism>
<dbReference type="Proteomes" id="UP001501231">
    <property type="component" value="Unassembled WGS sequence"/>
</dbReference>
<sequence length="164" mass="19051">MSDLPVCNLWWSLCWQDRVLVTVRMLYLMFVRLVGWMALLARSAASKDAELLALRQEVAVLRRQNPRPKRDWAELAVIAALVRLLPRQPRMSRLVTPETLLCWHRRLVCWRWTYSHRGGRPPVDTRLVVLIERMVRENPGWGYRRIQGELLGLGIQGPARCGGS</sequence>
<evidence type="ECO:0000313" key="1">
    <source>
        <dbReference type="EMBL" id="GAA2412289.1"/>
    </source>
</evidence>
<name>A0ABN3IS20_9ACTN</name>
<proteinExistence type="predicted"/>
<gene>
    <name evidence="1" type="ORF">GCM10010191_22070</name>
</gene>
<evidence type="ECO:0000313" key="2">
    <source>
        <dbReference type="Proteomes" id="UP001501231"/>
    </source>
</evidence>
<keyword evidence="2" id="KW-1185">Reference proteome</keyword>
<protein>
    <recommendedName>
        <fullName evidence="3">Transposase</fullName>
    </recommendedName>
</protein>
<comment type="caution">
    <text evidence="1">The sequence shown here is derived from an EMBL/GenBank/DDBJ whole genome shotgun (WGS) entry which is preliminary data.</text>
</comment>
<accession>A0ABN3IS20</accession>
<evidence type="ECO:0008006" key="3">
    <source>
        <dbReference type="Google" id="ProtNLM"/>
    </source>
</evidence>